<dbReference type="EC" id="3.2.1.52" evidence="3"/>
<evidence type="ECO:0000256" key="6">
    <source>
        <dbReference type="ARBA" id="ARBA00030512"/>
    </source>
</evidence>
<keyword evidence="13" id="KW-1185">Reference proteome</keyword>
<feature type="signal peptide" evidence="8">
    <location>
        <begin position="1"/>
        <end position="26"/>
    </location>
</feature>
<proteinExistence type="inferred from homology"/>
<dbReference type="RefSeq" id="WP_244021100.1">
    <property type="nucleotide sequence ID" value="NZ_JALHLF010000043.1"/>
</dbReference>
<dbReference type="Gene3D" id="3.30.379.10">
    <property type="entry name" value="Chitobiase/beta-hexosaminidase domain 2-like"/>
    <property type="match status" value="1"/>
</dbReference>
<keyword evidence="4" id="KW-0378">Hydrolase</keyword>
<dbReference type="InterPro" id="IPR017853">
    <property type="entry name" value="GH"/>
</dbReference>
<dbReference type="InterPro" id="IPR015883">
    <property type="entry name" value="Glyco_hydro_20_cat"/>
</dbReference>
<dbReference type="SUPFAM" id="SSF55545">
    <property type="entry name" value="beta-N-acetylhexosaminidase-like domain"/>
    <property type="match status" value="1"/>
</dbReference>
<organism evidence="12 13">
    <name type="scientific">Novosphingobium organovorum</name>
    <dbReference type="NCBI Taxonomy" id="2930092"/>
    <lineage>
        <taxon>Bacteria</taxon>
        <taxon>Pseudomonadati</taxon>
        <taxon>Pseudomonadota</taxon>
        <taxon>Alphaproteobacteria</taxon>
        <taxon>Sphingomonadales</taxon>
        <taxon>Sphingomonadaceae</taxon>
        <taxon>Novosphingobium</taxon>
    </lineage>
</organism>
<evidence type="ECO:0000256" key="4">
    <source>
        <dbReference type="ARBA" id="ARBA00022801"/>
    </source>
</evidence>
<accession>A0ABT0BE94</accession>
<evidence type="ECO:0000256" key="3">
    <source>
        <dbReference type="ARBA" id="ARBA00012663"/>
    </source>
</evidence>
<feature type="domain" description="GH29D-like beta-sandwich" evidence="11">
    <location>
        <begin position="567"/>
        <end position="618"/>
    </location>
</feature>
<dbReference type="CDD" id="cd06563">
    <property type="entry name" value="GH20_chitobiase-like"/>
    <property type="match status" value="1"/>
</dbReference>
<dbReference type="PRINTS" id="PR00738">
    <property type="entry name" value="GLHYDRLASE20"/>
</dbReference>
<dbReference type="Pfam" id="PF13290">
    <property type="entry name" value="CHB_HEX_C_1"/>
    <property type="match status" value="1"/>
</dbReference>
<evidence type="ECO:0000313" key="12">
    <source>
        <dbReference type="EMBL" id="MCJ2183362.1"/>
    </source>
</evidence>
<evidence type="ECO:0000256" key="5">
    <source>
        <dbReference type="ARBA" id="ARBA00023295"/>
    </source>
</evidence>
<keyword evidence="5" id="KW-0326">Glycosidase</keyword>
<dbReference type="Pfam" id="PF00728">
    <property type="entry name" value="Glyco_hydro_20"/>
    <property type="match status" value="1"/>
</dbReference>
<evidence type="ECO:0000256" key="8">
    <source>
        <dbReference type="SAM" id="SignalP"/>
    </source>
</evidence>
<evidence type="ECO:0000313" key="13">
    <source>
        <dbReference type="Proteomes" id="UP001162881"/>
    </source>
</evidence>
<evidence type="ECO:0000256" key="2">
    <source>
        <dbReference type="ARBA" id="ARBA00006285"/>
    </source>
</evidence>
<comment type="catalytic activity">
    <reaction evidence="1">
        <text>Hydrolysis of terminal non-reducing N-acetyl-D-hexosamine residues in N-acetyl-beta-D-hexosaminides.</text>
        <dbReference type="EC" id="3.2.1.52"/>
    </reaction>
</comment>
<gene>
    <name evidence="12" type="ORF">MTR62_11770</name>
</gene>
<evidence type="ECO:0000259" key="11">
    <source>
        <dbReference type="Pfam" id="PF13290"/>
    </source>
</evidence>
<comment type="caution">
    <text evidence="12">The sequence shown here is derived from an EMBL/GenBank/DDBJ whole genome shotgun (WGS) entry which is preliminary data.</text>
</comment>
<evidence type="ECO:0000259" key="9">
    <source>
        <dbReference type="Pfam" id="PF00728"/>
    </source>
</evidence>
<dbReference type="PANTHER" id="PTHR22600">
    <property type="entry name" value="BETA-HEXOSAMINIDASE"/>
    <property type="match status" value="1"/>
</dbReference>
<dbReference type="SUPFAM" id="SSF51445">
    <property type="entry name" value="(Trans)glycosidases"/>
    <property type="match status" value="1"/>
</dbReference>
<protein>
    <recommendedName>
        <fullName evidence="3">beta-N-acetylhexosaminidase</fullName>
        <ecNumber evidence="3">3.2.1.52</ecNumber>
    </recommendedName>
    <alternativeName>
        <fullName evidence="6">Beta-N-acetylhexosaminidase</fullName>
    </alternativeName>
    <alternativeName>
        <fullName evidence="7">N-acetyl-beta-glucosaminidase</fullName>
    </alternativeName>
</protein>
<dbReference type="Proteomes" id="UP001162881">
    <property type="component" value="Unassembled WGS sequence"/>
</dbReference>
<feature type="domain" description="Beta-hexosaminidase bacterial type N-terminal" evidence="10">
    <location>
        <begin position="45"/>
        <end position="171"/>
    </location>
</feature>
<dbReference type="PANTHER" id="PTHR22600:SF57">
    <property type="entry name" value="BETA-N-ACETYLHEXOSAMINIDASE"/>
    <property type="match status" value="1"/>
</dbReference>
<reference evidence="12" key="1">
    <citation type="submission" date="2022-03" db="EMBL/GenBank/DDBJ databases">
        <title>Identification of a novel bacterium isolated from mangrove sediments.</title>
        <authorList>
            <person name="Pan X."/>
        </authorList>
    </citation>
    <scope>NUCLEOTIDE SEQUENCE</scope>
    <source>
        <strain evidence="12">B1949</strain>
    </source>
</reference>
<dbReference type="InterPro" id="IPR059177">
    <property type="entry name" value="GH29D-like_dom"/>
</dbReference>
<evidence type="ECO:0000256" key="1">
    <source>
        <dbReference type="ARBA" id="ARBA00001231"/>
    </source>
</evidence>
<dbReference type="InterPro" id="IPR025705">
    <property type="entry name" value="Beta_hexosaminidase_sua/sub"/>
</dbReference>
<name>A0ABT0BE94_9SPHN</name>
<comment type="similarity">
    <text evidence="2">Belongs to the glycosyl hydrolase 20 family.</text>
</comment>
<evidence type="ECO:0000256" key="7">
    <source>
        <dbReference type="ARBA" id="ARBA00033000"/>
    </source>
</evidence>
<evidence type="ECO:0000259" key="10">
    <source>
        <dbReference type="Pfam" id="PF02838"/>
    </source>
</evidence>
<dbReference type="Pfam" id="PF02838">
    <property type="entry name" value="Glyco_hydro_20b"/>
    <property type="match status" value="1"/>
</dbReference>
<sequence>MQGTITRRWKRGAACALALATGAALAAPALAAPAVAASGKAAPLPLVPYPASLERTGGSFTLAHDAALLVPAADRDAARAARLLATHAATDAGLALTVREGDGPGAVRFVRDASVTGKEAYRLIVTAKGVTIAASQASGFVYGAMTLLQLLGSGEVAKGGVRIPALTIADAPRFAWRGLMIDTARHFQSLPSLRAAIDAMAEVKLNVLHLHLTDDQGWRFEVKRYPRLTEAGAWRTSPDASGGESAKADVGGFYTQDELRALVAYAAERGVTIVPEIDLPGHAQALIAAYPELGVIGAKTEVSHDWGINPYLFNPGPEGIRFVEDVLDELMAVFPSQTIHLGGDEAVKDQWERSPQVQAQMRTLGIATENGLQSWMIGKLGDYLAAHGRRLMGWDEILEGGVPASASVMSWRGEEGGIAAANAGHDVVLSPSPQLYLDNRQSDLGDEPAGRGFTQTLEAIYSYDPMPKGIGADKAGHVLGVQANAWSEYLVTPWQMQHKLFPRAGALAEVAWSKEATGARDYAGFLTRLDPQIRRWKREGIEVADSAFAVDFALAAPRGAALDAAKVGVTLATQAPYGTIRYTLDGSAPGARSKAYTRALAVPSGTTITAASFAADGTALSAARRFDTAPAALMTTPNAALSGCAGARLWLRLPLGPDATTKGPAYNVNIFDACQADTHAPLGHARSVSVTVVRLPRNFGLAHDIWSQALHYPVSAHGELVASLDCGAAAKAAKADPKTASAALHHDPLPGATLLATWPLPDPAPVSGRSPQRFTVHAVLPEVPMKDESDVCFQFTAPLSGPLYAVESVAWSKDAK</sequence>
<dbReference type="Gene3D" id="3.20.20.80">
    <property type="entry name" value="Glycosidases"/>
    <property type="match status" value="1"/>
</dbReference>
<dbReference type="EMBL" id="JALHLF010000043">
    <property type="protein sequence ID" value="MCJ2183362.1"/>
    <property type="molecule type" value="Genomic_DNA"/>
</dbReference>
<dbReference type="InterPro" id="IPR015882">
    <property type="entry name" value="HEX_bac_N"/>
</dbReference>
<keyword evidence="8" id="KW-0732">Signal</keyword>
<feature type="domain" description="Glycoside hydrolase family 20 catalytic" evidence="9">
    <location>
        <begin position="174"/>
        <end position="514"/>
    </location>
</feature>
<feature type="chain" id="PRO_5045838545" description="beta-N-acetylhexosaminidase" evidence="8">
    <location>
        <begin position="27"/>
        <end position="816"/>
    </location>
</feature>
<dbReference type="InterPro" id="IPR029018">
    <property type="entry name" value="Hex-like_dom2"/>
</dbReference>